<feature type="region of interest" description="Disordered" evidence="1">
    <location>
        <begin position="70"/>
        <end position="101"/>
    </location>
</feature>
<keyword evidence="4" id="KW-1185">Reference proteome</keyword>
<gene>
    <name evidence="3" type="ORF">SNE40_010167</name>
</gene>
<evidence type="ECO:0000313" key="3">
    <source>
        <dbReference type="EMBL" id="KAK6182487.1"/>
    </source>
</evidence>
<dbReference type="AlphaFoldDB" id="A0AAN8PRB3"/>
<name>A0AAN8PRB3_PATCE</name>
<dbReference type="Proteomes" id="UP001347796">
    <property type="component" value="Unassembled WGS sequence"/>
</dbReference>
<feature type="signal peptide" evidence="2">
    <location>
        <begin position="1"/>
        <end position="29"/>
    </location>
</feature>
<dbReference type="EMBL" id="JAZGQO010000007">
    <property type="protein sequence ID" value="KAK6182487.1"/>
    <property type="molecule type" value="Genomic_DNA"/>
</dbReference>
<protein>
    <submittedName>
        <fullName evidence="3">Uncharacterized protein</fullName>
    </submittedName>
</protein>
<organism evidence="3 4">
    <name type="scientific">Patella caerulea</name>
    <name type="common">Rayed Mediterranean limpet</name>
    <dbReference type="NCBI Taxonomy" id="87958"/>
    <lineage>
        <taxon>Eukaryota</taxon>
        <taxon>Metazoa</taxon>
        <taxon>Spiralia</taxon>
        <taxon>Lophotrochozoa</taxon>
        <taxon>Mollusca</taxon>
        <taxon>Gastropoda</taxon>
        <taxon>Patellogastropoda</taxon>
        <taxon>Patelloidea</taxon>
        <taxon>Patellidae</taxon>
        <taxon>Patella</taxon>
    </lineage>
</organism>
<feature type="compositionally biased region" description="Polar residues" evidence="1">
    <location>
        <begin position="70"/>
        <end position="86"/>
    </location>
</feature>
<feature type="chain" id="PRO_5042920028" evidence="2">
    <location>
        <begin position="30"/>
        <end position="193"/>
    </location>
</feature>
<reference evidence="3 4" key="1">
    <citation type="submission" date="2024-01" db="EMBL/GenBank/DDBJ databases">
        <title>The genome of the rayed Mediterranean limpet Patella caerulea (Linnaeus, 1758).</title>
        <authorList>
            <person name="Anh-Thu Weber A."/>
            <person name="Halstead-Nussloch G."/>
        </authorList>
    </citation>
    <scope>NUCLEOTIDE SEQUENCE [LARGE SCALE GENOMIC DNA]</scope>
    <source>
        <strain evidence="3">AATW-2023a</strain>
        <tissue evidence="3">Whole specimen</tissue>
    </source>
</reference>
<sequence length="193" mass="20802">MFQYSVCNNESSNMLKFAIVCAAIAFVAGQSTTIANTDSPTTMVSMANTNSPTTMVKTDSPTTMVNMANTDSPTTMANTDSPTTMAKTDGPTGHTKHPHPTHAPHIDETFHFFNDKTNNKMAIKTKTACYVFTLTPDQQKALATPAGIQATELALIGMISTGTQTPLTHKDLQHLHHDVTKHCGHNNVIVISQ</sequence>
<evidence type="ECO:0000313" key="4">
    <source>
        <dbReference type="Proteomes" id="UP001347796"/>
    </source>
</evidence>
<accession>A0AAN8PRB3</accession>
<proteinExistence type="predicted"/>
<evidence type="ECO:0000256" key="1">
    <source>
        <dbReference type="SAM" id="MobiDB-lite"/>
    </source>
</evidence>
<evidence type="ECO:0000256" key="2">
    <source>
        <dbReference type="SAM" id="SignalP"/>
    </source>
</evidence>
<comment type="caution">
    <text evidence="3">The sequence shown here is derived from an EMBL/GenBank/DDBJ whole genome shotgun (WGS) entry which is preliminary data.</text>
</comment>
<keyword evidence="2" id="KW-0732">Signal</keyword>